<protein>
    <submittedName>
        <fullName evidence="1">Uncharacterized protein</fullName>
    </submittedName>
</protein>
<sequence length="335" mass="36765">MSPSVPRPGDVYAWWLAPWQVEVPLQVVTVDDARARFVVLDRLAAGLLELAHVRAARPLCLTHCYWSGQSVGGELELPLPGELRPLGALPRRKLRVERNCAGLAELAGLLGYHCWWRSLPDATKAAYARASDALVRLPGWTWDERPVALPATTERFLDLSATPGPQASLWALTRLPRLCQLVLTRWWPEVTDLVARRHLICELVLGDHGQAQLDLTHSSLLQLTVDSAGLQRLRLPSSLNSLFLRGPVEPALRVEAAAAGDWLDLTLNSSPRPVAGLMGVRVLKLHFTAPVSLAALPAAFPQLERLTLIGPRRLVTEREALAALPACQVQAFGEE</sequence>
<dbReference type="InParanoid" id="A0A1Q5PUC0"/>
<dbReference type="RefSeq" id="WP_073825839.1">
    <property type="nucleotide sequence ID" value="NZ_MQVS01000011.1"/>
</dbReference>
<evidence type="ECO:0000313" key="1">
    <source>
        <dbReference type="EMBL" id="OKL51035.1"/>
    </source>
</evidence>
<dbReference type="AlphaFoldDB" id="A0A1Q5PUC0"/>
<dbReference type="EMBL" id="MQVS01000011">
    <property type="protein sequence ID" value="OKL51035.1"/>
    <property type="molecule type" value="Genomic_DNA"/>
</dbReference>
<keyword evidence="2" id="KW-1185">Reference proteome</keyword>
<proteinExistence type="predicted"/>
<gene>
    <name evidence="1" type="ORF">BSZ40_09780</name>
</gene>
<organism evidence="1 2">
    <name type="scientific">Buchananella hordeovulneris</name>
    <dbReference type="NCBI Taxonomy" id="52770"/>
    <lineage>
        <taxon>Bacteria</taxon>
        <taxon>Bacillati</taxon>
        <taxon>Actinomycetota</taxon>
        <taxon>Actinomycetes</taxon>
        <taxon>Actinomycetales</taxon>
        <taxon>Actinomycetaceae</taxon>
        <taxon>Buchananella</taxon>
    </lineage>
</organism>
<dbReference type="STRING" id="52770.BSZ40_09780"/>
<dbReference type="Proteomes" id="UP000185612">
    <property type="component" value="Unassembled WGS sequence"/>
</dbReference>
<evidence type="ECO:0000313" key="2">
    <source>
        <dbReference type="Proteomes" id="UP000185612"/>
    </source>
</evidence>
<name>A0A1Q5PUC0_9ACTO</name>
<accession>A0A1Q5PUC0</accession>
<comment type="caution">
    <text evidence="1">The sequence shown here is derived from an EMBL/GenBank/DDBJ whole genome shotgun (WGS) entry which is preliminary data.</text>
</comment>
<dbReference type="OrthoDB" id="6556030at2"/>
<reference evidence="2" key="1">
    <citation type="submission" date="2016-12" db="EMBL/GenBank/DDBJ databases">
        <authorList>
            <person name="Meng X."/>
        </authorList>
    </citation>
    <scope>NUCLEOTIDE SEQUENCE [LARGE SCALE GENOMIC DNA]</scope>
    <source>
        <strain evidence="2">DSM 20732</strain>
    </source>
</reference>